<dbReference type="InterPro" id="IPR002130">
    <property type="entry name" value="Cyclophilin-type_PPIase_dom"/>
</dbReference>
<dbReference type="EMBL" id="AP024483">
    <property type="protein sequence ID" value="BCS83418.1"/>
    <property type="molecule type" value="Genomic_DNA"/>
</dbReference>
<organism evidence="2 3">
    <name type="scientific">Cotonvirus japonicus</name>
    <dbReference type="NCBI Taxonomy" id="2811091"/>
    <lineage>
        <taxon>Viruses</taxon>
        <taxon>Varidnaviria</taxon>
        <taxon>Bamfordvirae</taxon>
        <taxon>Nucleocytoviricota</taxon>
        <taxon>Megaviricetes</taxon>
        <taxon>Imitervirales</taxon>
        <taxon>Mimiviridae</taxon>
        <taxon>Megamimivirinae</taxon>
        <taxon>Cotonvirus</taxon>
        <taxon>Cotonvirus japonicum</taxon>
    </lineage>
</organism>
<dbReference type="PROSITE" id="PS50072">
    <property type="entry name" value="CSA_PPIASE_2"/>
    <property type="match status" value="1"/>
</dbReference>
<dbReference type="InterPro" id="IPR029000">
    <property type="entry name" value="Cyclophilin-like_dom_sf"/>
</dbReference>
<dbReference type="GeneID" id="80558623"/>
<reference evidence="2 3" key="1">
    <citation type="submission" date="2021-02" db="EMBL/GenBank/DDBJ databases">
        <title>Cotonvirus japonicus, which uses Golgi apparatus of host cells for its virion factory, phylogenetically links tailed tupanvirus and icosahedral mimivirus.</title>
        <authorList>
            <person name="Takahashi H."/>
            <person name="Fukaya S."/>
            <person name="Song C."/>
            <person name="Murata K."/>
            <person name="Takemura M."/>
        </authorList>
    </citation>
    <scope>NUCLEOTIDE SEQUENCE [LARGE SCALE GENOMIC DNA]</scope>
</reference>
<feature type="domain" description="PPIase cyclophilin-type" evidence="1">
    <location>
        <begin position="18"/>
        <end position="206"/>
    </location>
</feature>
<dbReference type="RefSeq" id="YP_010842026.1">
    <property type="nucleotide sequence ID" value="NC_079139.1"/>
</dbReference>
<accession>A0ABM7NTB6</accession>
<dbReference type="PANTHER" id="PTHR11071:SF561">
    <property type="entry name" value="PEPTIDYL-PROLYL CIS-TRANS ISOMERASE D-RELATED"/>
    <property type="match status" value="1"/>
</dbReference>
<protein>
    <submittedName>
        <fullName evidence="2">Structural ppiase-like protein</fullName>
    </submittedName>
</protein>
<evidence type="ECO:0000313" key="2">
    <source>
        <dbReference type="EMBL" id="BCS83418.1"/>
    </source>
</evidence>
<dbReference type="SUPFAM" id="SSF50891">
    <property type="entry name" value="Cyclophilin-like"/>
    <property type="match status" value="1"/>
</dbReference>
<dbReference type="Proteomes" id="UP001321479">
    <property type="component" value="Segment"/>
</dbReference>
<evidence type="ECO:0000259" key="1">
    <source>
        <dbReference type="PROSITE" id="PS50072"/>
    </source>
</evidence>
<name>A0ABM7NTB6_9VIRU</name>
<keyword evidence="3" id="KW-1185">Reference proteome</keyword>
<dbReference type="Gene3D" id="2.40.100.10">
    <property type="entry name" value="Cyclophilin-like"/>
    <property type="match status" value="1"/>
</dbReference>
<proteinExistence type="predicted"/>
<evidence type="ECO:0000313" key="3">
    <source>
        <dbReference type="Proteomes" id="UP001321479"/>
    </source>
</evidence>
<dbReference type="PANTHER" id="PTHR11071">
    <property type="entry name" value="PEPTIDYL-PROLYL CIS-TRANS ISOMERASE"/>
    <property type="match status" value="1"/>
</dbReference>
<sequence>MNYSLDDLPDSGSEIKLFMDISLKGEHMGKLLIKLFRDAFPAGVENFVGLITGKTHQVIHNGSGRYKTTKQTKRSYVGCKFFNYKHNNYIVSGDIYNNDGTSAGTIFNDESIPAHYDEYFYPHETKGLISLVPYFDEKSGRNFYDSTFMITLDDVKPSNILNELDSNQVVIGHVYSGFDVLDKMNVLIKPYARRSYPNFTISNCDIFVNKNTTRRKRPISLNKTRKFSNKPTPINLLDDESNYNNIN</sequence>
<dbReference type="Pfam" id="PF00160">
    <property type="entry name" value="Pro_isomerase"/>
    <property type="match status" value="1"/>
</dbReference>